<accession>A0A239E6I2</accession>
<dbReference type="EMBL" id="FZNY01000014">
    <property type="protein sequence ID" value="SNS40325.1"/>
    <property type="molecule type" value="Genomic_DNA"/>
</dbReference>
<protein>
    <submittedName>
        <fullName evidence="1">Uncharacterized protein</fullName>
    </submittedName>
</protein>
<proteinExistence type="predicted"/>
<dbReference type="OrthoDB" id="6845386at2"/>
<organism evidence="1 2">
    <name type="scientific">Dokdonia pacifica</name>
    <dbReference type="NCBI Taxonomy" id="1627892"/>
    <lineage>
        <taxon>Bacteria</taxon>
        <taxon>Pseudomonadati</taxon>
        <taxon>Bacteroidota</taxon>
        <taxon>Flavobacteriia</taxon>
        <taxon>Flavobacteriales</taxon>
        <taxon>Flavobacteriaceae</taxon>
        <taxon>Dokdonia</taxon>
    </lineage>
</organism>
<dbReference type="AlphaFoldDB" id="A0A239E6I2"/>
<evidence type="ECO:0000313" key="1">
    <source>
        <dbReference type="EMBL" id="SNS40325.1"/>
    </source>
</evidence>
<dbReference type="Gene3D" id="3.40.50.300">
    <property type="entry name" value="P-loop containing nucleotide triphosphate hydrolases"/>
    <property type="match status" value="1"/>
</dbReference>
<keyword evidence="2" id="KW-1185">Reference proteome</keyword>
<evidence type="ECO:0000313" key="2">
    <source>
        <dbReference type="Proteomes" id="UP000198379"/>
    </source>
</evidence>
<reference evidence="1 2" key="1">
    <citation type="submission" date="2017-06" db="EMBL/GenBank/DDBJ databases">
        <authorList>
            <person name="Kim H.J."/>
            <person name="Triplett B.A."/>
        </authorList>
    </citation>
    <scope>NUCLEOTIDE SEQUENCE [LARGE SCALE GENOMIC DNA]</scope>
    <source>
        <strain evidence="1 2">DSM 25597</strain>
    </source>
</reference>
<name>A0A239E6I2_9FLAO</name>
<dbReference type="InterPro" id="IPR027417">
    <property type="entry name" value="P-loop_NTPase"/>
</dbReference>
<dbReference type="RefSeq" id="WP_089374068.1">
    <property type="nucleotide sequence ID" value="NZ_BMEP01000004.1"/>
</dbReference>
<dbReference type="Proteomes" id="UP000198379">
    <property type="component" value="Unassembled WGS sequence"/>
</dbReference>
<dbReference type="SUPFAM" id="SSF52540">
    <property type="entry name" value="P-loop containing nucleoside triphosphate hydrolases"/>
    <property type="match status" value="1"/>
</dbReference>
<gene>
    <name evidence="1" type="ORF">SAMN06265376_11433</name>
</gene>
<sequence>MEEVYSKNFWFYIKKEKLLEAFEKPKNKGGYTLAKEALSVENDFIEKAKELKLSEIIPYITSSTAYTTIGNNIAQGKLTTWNLRTLLCLLFSPKSNYTIVHLKKLFEQLKIYDLETQEKEDIKSSFNIFFKKIDLILDDTSEFKNYTYVFNVEKEKFFCEAIFEEKITEKGKLIEAKNFVSKNINDPDNSDLNHSLQEYFKNIRSEFSTIRLELFDFEIPISNYIQKPLVLDNPELISELKELQQERHECFTSKAKFERIDTIDRSIIRINTILKDSHNIMQVIDMGHHLFIEAPAGFGKSITLKWLAHTFANQKTPLIPIFIELMYDTENDFQKLFDKQIQSLKYDQNILSKERILLLLDEYDIETVDADKLFGTIKTLRSNYPKMQVVLSGRTKPRLSKYNLDILTYQIPKFELSDIKKFVFNYFQDDTKSSLYYDLILRHNLKVHLNNPLYLCMFLSLIGNKKQSYSKDHNSLIKSIVNKWTLFSKLIQDKFINDYEGDKMSADEGKWKERKHHHFQVLSLLAFEMVFKSKTVEKVTTSKFKEVCTQYYNKATLIDYTPSSTLDELIKHHLLIRNGTTIHFANGELQAFFIASYLKEHVSSYNSLKKYERDVANPKLWQSILGYLIGVLQPNQILDCSWFQDGNLPEILTEEFIEQYKLAIQFVHQKNAICGDYEILGTSLIQMSRLLLDRYETIESISILDHISSGIANELPILDIIQPNRYQKYKELNFFIHHLPFKKLGELGTFVKRLTKYNLGLSFEELIEFVEQIKRIHRTKSKEDKELYVHHIYRNVLDQEYTSVRLSTNQKVAITFEYFFKDSSDSQYVQFINQQGNLLKLFVPNVMRYHSSEFFNYLFDHLDDIPIFRIKRFIYNTVHKYRFWLTFKEGILSKESAKLIFESTKNVYLKIDENVKNHIKYERALTASTDIYLLDLYFNFFNNVIFDTSYPNKQRLRAFAYMSMSWNIQYQKEFLNLSNQRANQDDFLNRIIKKNFPKDYRYDRVDFISSCIDILYLYMNME</sequence>